<evidence type="ECO:0000313" key="1">
    <source>
        <dbReference type="Proteomes" id="UP000036681"/>
    </source>
</evidence>
<accession>A0A0M3IVN9</accession>
<keyword evidence="1" id="KW-1185">Reference proteome</keyword>
<dbReference type="WBParaSite" id="ALUE_0002281701-mRNA-1">
    <property type="protein sequence ID" value="ALUE_0002281701-mRNA-1"/>
    <property type="gene ID" value="ALUE_0002281701"/>
</dbReference>
<name>A0A0M3IVN9_ASCLU</name>
<sequence length="67" mass="7323">MDAHLNIQRTIEREPNNNNRKRLLNDVSSVLIGAGPDSTAPVPAFRAPGHIIPAIKSDPFYVTSVDD</sequence>
<organism evidence="1 2">
    <name type="scientific">Ascaris lumbricoides</name>
    <name type="common">Giant roundworm</name>
    <dbReference type="NCBI Taxonomy" id="6252"/>
    <lineage>
        <taxon>Eukaryota</taxon>
        <taxon>Metazoa</taxon>
        <taxon>Ecdysozoa</taxon>
        <taxon>Nematoda</taxon>
        <taxon>Chromadorea</taxon>
        <taxon>Rhabditida</taxon>
        <taxon>Spirurina</taxon>
        <taxon>Ascaridomorpha</taxon>
        <taxon>Ascaridoidea</taxon>
        <taxon>Ascarididae</taxon>
        <taxon>Ascaris</taxon>
    </lineage>
</organism>
<evidence type="ECO:0000313" key="2">
    <source>
        <dbReference type="WBParaSite" id="ALUE_0002281701-mRNA-1"/>
    </source>
</evidence>
<dbReference type="AlphaFoldDB" id="A0A0M3IVN9"/>
<protein>
    <submittedName>
        <fullName evidence="2">Uncharacterized protein</fullName>
    </submittedName>
</protein>
<proteinExistence type="predicted"/>
<reference evidence="2" key="1">
    <citation type="submission" date="2017-02" db="UniProtKB">
        <authorList>
            <consortium name="WormBaseParasite"/>
        </authorList>
    </citation>
    <scope>IDENTIFICATION</scope>
</reference>
<dbReference type="Proteomes" id="UP000036681">
    <property type="component" value="Unplaced"/>
</dbReference>